<sequence length="73" mass="8100">MPVKGVKAMSNGFIISKDTWDHMPENQRDWILFDTMQSLTMEVKILKRWNRVFSFAGGIVGGAATALGIKVGT</sequence>
<dbReference type="AlphaFoldDB" id="A0A6M3XMQ8"/>
<dbReference type="EMBL" id="MT144769">
    <property type="protein sequence ID" value="QJH99106.1"/>
    <property type="molecule type" value="Genomic_DNA"/>
</dbReference>
<proteinExistence type="predicted"/>
<reference evidence="2" key="1">
    <citation type="submission" date="2020-03" db="EMBL/GenBank/DDBJ databases">
        <title>The deep terrestrial virosphere.</title>
        <authorList>
            <person name="Holmfeldt K."/>
            <person name="Nilsson E."/>
            <person name="Simone D."/>
            <person name="Lopez-Fernandez M."/>
            <person name="Wu X."/>
            <person name="de Brujin I."/>
            <person name="Lundin D."/>
            <person name="Andersson A."/>
            <person name="Bertilsson S."/>
            <person name="Dopson M."/>
        </authorList>
    </citation>
    <scope>NUCLEOTIDE SEQUENCE</scope>
    <source>
        <strain evidence="2">TM448B01492</strain>
    </source>
</reference>
<protein>
    <submittedName>
        <fullName evidence="2">Uncharacterized protein</fullName>
    </submittedName>
</protein>
<accession>A0A6M3XMQ8</accession>
<feature type="transmembrane region" description="Helical" evidence="1">
    <location>
        <begin position="52"/>
        <end position="71"/>
    </location>
</feature>
<name>A0A6M3XMQ8_9ZZZZ</name>
<gene>
    <name evidence="2" type="ORF">TM448B01492_0006</name>
</gene>
<evidence type="ECO:0000256" key="1">
    <source>
        <dbReference type="SAM" id="Phobius"/>
    </source>
</evidence>
<keyword evidence="1" id="KW-0472">Membrane</keyword>
<keyword evidence="1" id="KW-0812">Transmembrane</keyword>
<organism evidence="2">
    <name type="scientific">viral metagenome</name>
    <dbReference type="NCBI Taxonomy" id="1070528"/>
    <lineage>
        <taxon>unclassified sequences</taxon>
        <taxon>metagenomes</taxon>
        <taxon>organismal metagenomes</taxon>
    </lineage>
</organism>
<keyword evidence="1" id="KW-1133">Transmembrane helix</keyword>
<evidence type="ECO:0000313" key="2">
    <source>
        <dbReference type="EMBL" id="QJH99106.1"/>
    </source>
</evidence>